<gene>
    <name evidence="1" type="ORF">SAMN05216261_0186</name>
</gene>
<accession>A0A1M6A379</accession>
<reference evidence="1 2" key="1">
    <citation type="submission" date="2016-11" db="EMBL/GenBank/DDBJ databases">
        <authorList>
            <person name="Jaros S."/>
            <person name="Januszkiewicz K."/>
            <person name="Wedrychowicz H."/>
        </authorList>
    </citation>
    <scope>NUCLEOTIDE SEQUENCE [LARGE SCALE GENOMIC DNA]</scope>
    <source>
        <strain evidence="1 2">CGMCC 1.12213</strain>
    </source>
</reference>
<dbReference type="STRING" id="1178825.SAMN05216261_0186"/>
<dbReference type="AlphaFoldDB" id="A0A1M6A379"/>
<organism evidence="1 2">
    <name type="scientific">Algibacter luteus</name>
    <dbReference type="NCBI Taxonomy" id="1178825"/>
    <lineage>
        <taxon>Bacteria</taxon>
        <taxon>Pseudomonadati</taxon>
        <taxon>Bacteroidota</taxon>
        <taxon>Flavobacteriia</taxon>
        <taxon>Flavobacteriales</taxon>
        <taxon>Flavobacteriaceae</taxon>
        <taxon>Algibacter</taxon>
    </lineage>
</organism>
<dbReference type="Proteomes" id="UP000184396">
    <property type="component" value="Unassembled WGS sequence"/>
</dbReference>
<evidence type="ECO:0000313" key="2">
    <source>
        <dbReference type="Proteomes" id="UP000184396"/>
    </source>
</evidence>
<keyword evidence="2" id="KW-1185">Reference proteome</keyword>
<protein>
    <submittedName>
        <fullName evidence="1">Uncharacterized protein</fullName>
    </submittedName>
</protein>
<evidence type="ECO:0000313" key="1">
    <source>
        <dbReference type="EMBL" id="SHI30925.1"/>
    </source>
</evidence>
<dbReference type="EMBL" id="FQYK01000001">
    <property type="protein sequence ID" value="SHI30925.1"/>
    <property type="molecule type" value="Genomic_DNA"/>
</dbReference>
<proteinExistence type="predicted"/>
<name>A0A1M6A379_9FLAO</name>
<sequence length="37" mass="4383">MLHIYKPFQIVNTGTLHSVETIDKKNVGHRIIHKWDI</sequence>